<evidence type="ECO:0000313" key="2">
    <source>
        <dbReference type="EMBL" id="KAF0892032.1"/>
    </source>
</evidence>
<evidence type="ECO:0000313" key="3">
    <source>
        <dbReference type="Proteomes" id="UP000479710"/>
    </source>
</evidence>
<evidence type="ECO:0000256" key="1">
    <source>
        <dbReference type="SAM" id="MobiDB-lite"/>
    </source>
</evidence>
<accession>A0A6G1BVZ0</accession>
<gene>
    <name evidence="2" type="ORF">E2562_012504</name>
</gene>
<dbReference type="EMBL" id="SPHZ02000011">
    <property type="protein sequence ID" value="KAF0892032.1"/>
    <property type="molecule type" value="Genomic_DNA"/>
</dbReference>
<name>A0A6G1BVZ0_9ORYZ</name>
<keyword evidence="3" id="KW-1185">Reference proteome</keyword>
<feature type="region of interest" description="Disordered" evidence="1">
    <location>
        <begin position="1"/>
        <end position="60"/>
    </location>
</feature>
<proteinExistence type="predicted"/>
<feature type="compositionally biased region" description="Basic and acidic residues" evidence="1">
    <location>
        <begin position="31"/>
        <end position="46"/>
    </location>
</feature>
<comment type="caution">
    <text evidence="2">The sequence shown here is derived from an EMBL/GenBank/DDBJ whole genome shotgun (WGS) entry which is preliminary data.</text>
</comment>
<dbReference type="AlphaFoldDB" id="A0A6G1BVZ0"/>
<protein>
    <submittedName>
        <fullName evidence="2">Uncharacterized protein</fullName>
    </submittedName>
</protein>
<dbReference type="Proteomes" id="UP000479710">
    <property type="component" value="Unassembled WGS sequence"/>
</dbReference>
<reference evidence="2 3" key="1">
    <citation type="submission" date="2019-11" db="EMBL/GenBank/DDBJ databases">
        <title>Whole genome sequence of Oryza granulata.</title>
        <authorList>
            <person name="Li W."/>
        </authorList>
    </citation>
    <scope>NUCLEOTIDE SEQUENCE [LARGE SCALE GENOMIC DNA]</scope>
    <source>
        <strain evidence="3">cv. Menghai</strain>
        <tissue evidence="2">Leaf</tissue>
    </source>
</reference>
<organism evidence="2 3">
    <name type="scientific">Oryza meyeriana var. granulata</name>
    <dbReference type="NCBI Taxonomy" id="110450"/>
    <lineage>
        <taxon>Eukaryota</taxon>
        <taxon>Viridiplantae</taxon>
        <taxon>Streptophyta</taxon>
        <taxon>Embryophyta</taxon>
        <taxon>Tracheophyta</taxon>
        <taxon>Spermatophyta</taxon>
        <taxon>Magnoliopsida</taxon>
        <taxon>Liliopsida</taxon>
        <taxon>Poales</taxon>
        <taxon>Poaceae</taxon>
        <taxon>BOP clade</taxon>
        <taxon>Oryzoideae</taxon>
        <taxon>Oryzeae</taxon>
        <taxon>Oryzinae</taxon>
        <taxon>Oryza</taxon>
        <taxon>Oryza meyeriana</taxon>
    </lineage>
</organism>
<sequence>MERVLQRTGEATKAAGGQGGQGAAMATDLGGENRRWRPARADEDRRRGLRRHPAARATET</sequence>